<proteinExistence type="inferred from homology"/>
<dbReference type="Pfam" id="PF00912">
    <property type="entry name" value="Transgly"/>
    <property type="match status" value="1"/>
</dbReference>
<evidence type="ECO:0000313" key="24">
    <source>
        <dbReference type="EMBL" id="SFM67541.1"/>
    </source>
</evidence>
<evidence type="ECO:0000256" key="17">
    <source>
        <dbReference type="ARBA" id="ARBA00044770"/>
    </source>
</evidence>
<dbReference type="InterPro" id="IPR050396">
    <property type="entry name" value="Glycosyltr_51/Transpeptidase"/>
</dbReference>
<evidence type="ECO:0000256" key="20">
    <source>
        <dbReference type="SAM" id="MobiDB-lite"/>
    </source>
</evidence>
<dbReference type="InterPro" id="IPR012338">
    <property type="entry name" value="Beta-lactam/transpept-like"/>
</dbReference>
<evidence type="ECO:0000256" key="12">
    <source>
        <dbReference type="ARBA" id="ARBA00022984"/>
    </source>
</evidence>
<dbReference type="NCBIfam" id="TIGR02074">
    <property type="entry name" value="PBP_1a_fam"/>
    <property type="match status" value="1"/>
</dbReference>
<dbReference type="InterPro" id="IPR036950">
    <property type="entry name" value="PBP_transglycosylase"/>
</dbReference>
<keyword evidence="14 21" id="KW-0472">Membrane</keyword>
<feature type="domain" description="Glycosyl transferase family 51" evidence="23">
    <location>
        <begin position="69"/>
        <end position="243"/>
    </location>
</feature>
<dbReference type="GO" id="GO:0016020">
    <property type="term" value="C:membrane"/>
    <property type="evidence" value="ECO:0007669"/>
    <property type="project" value="UniProtKB-SubCell"/>
</dbReference>
<dbReference type="SUPFAM" id="SSF56601">
    <property type="entry name" value="beta-lactamase/transpeptidase-like"/>
    <property type="match status" value="1"/>
</dbReference>
<dbReference type="Proteomes" id="UP000199611">
    <property type="component" value="Unassembled WGS sequence"/>
</dbReference>
<evidence type="ECO:0000256" key="4">
    <source>
        <dbReference type="ARBA" id="ARBA00007739"/>
    </source>
</evidence>
<dbReference type="Pfam" id="PF00905">
    <property type="entry name" value="Transpeptidase"/>
    <property type="match status" value="1"/>
</dbReference>
<dbReference type="AlphaFoldDB" id="A0A1I4SSZ9"/>
<evidence type="ECO:0000256" key="11">
    <source>
        <dbReference type="ARBA" id="ARBA00022960"/>
    </source>
</evidence>
<evidence type="ECO:0000256" key="1">
    <source>
        <dbReference type="ARBA" id="ARBA00004370"/>
    </source>
</evidence>
<dbReference type="InterPro" id="IPR001264">
    <property type="entry name" value="Glyco_trans_51"/>
</dbReference>
<comment type="pathway">
    <text evidence="19">Glycan biosynthesis.</text>
</comment>
<evidence type="ECO:0000256" key="9">
    <source>
        <dbReference type="ARBA" id="ARBA00022692"/>
    </source>
</evidence>
<gene>
    <name evidence="24" type="ORF">SAMN05660836_01146</name>
</gene>
<feature type="compositionally biased region" description="Polar residues" evidence="20">
    <location>
        <begin position="765"/>
        <end position="785"/>
    </location>
</feature>
<evidence type="ECO:0000256" key="18">
    <source>
        <dbReference type="ARBA" id="ARBA00049902"/>
    </source>
</evidence>
<keyword evidence="7" id="KW-0328">Glycosyltransferase</keyword>
<dbReference type="GO" id="GO:0030288">
    <property type="term" value="C:outer membrane-bounded periplasmic space"/>
    <property type="evidence" value="ECO:0007669"/>
    <property type="project" value="TreeGrafter"/>
</dbReference>
<dbReference type="PANTHER" id="PTHR32282">
    <property type="entry name" value="BINDING PROTEIN TRANSPEPTIDASE, PUTATIVE-RELATED"/>
    <property type="match status" value="1"/>
</dbReference>
<evidence type="ECO:0000313" key="25">
    <source>
        <dbReference type="Proteomes" id="UP000199611"/>
    </source>
</evidence>
<evidence type="ECO:0000256" key="3">
    <source>
        <dbReference type="ARBA" id="ARBA00007090"/>
    </source>
</evidence>
<evidence type="ECO:0000256" key="2">
    <source>
        <dbReference type="ARBA" id="ARBA00004752"/>
    </source>
</evidence>
<keyword evidence="5" id="KW-0121">Carboxypeptidase</keyword>
<dbReference type="GO" id="GO:0008360">
    <property type="term" value="P:regulation of cell shape"/>
    <property type="evidence" value="ECO:0007669"/>
    <property type="project" value="UniProtKB-KW"/>
</dbReference>
<evidence type="ECO:0000256" key="16">
    <source>
        <dbReference type="ARBA" id="ARBA00023316"/>
    </source>
</evidence>
<name>A0A1I4SSZ9_9BACT</name>
<dbReference type="EMBL" id="FOUU01000002">
    <property type="protein sequence ID" value="SFM67541.1"/>
    <property type="molecule type" value="Genomic_DNA"/>
</dbReference>
<feature type="domain" description="Penicillin-binding protein transpeptidase" evidence="22">
    <location>
        <begin position="435"/>
        <end position="679"/>
    </location>
</feature>
<evidence type="ECO:0000259" key="23">
    <source>
        <dbReference type="Pfam" id="PF00912"/>
    </source>
</evidence>
<keyword evidence="25" id="KW-1185">Reference proteome</keyword>
<evidence type="ECO:0000256" key="7">
    <source>
        <dbReference type="ARBA" id="ARBA00022676"/>
    </source>
</evidence>
<dbReference type="GO" id="GO:0009252">
    <property type="term" value="P:peptidoglycan biosynthetic process"/>
    <property type="evidence" value="ECO:0007669"/>
    <property type="project" value="UniProtKB-UniPathway"/>
</dbReference>
<dbReference type="OrthoDB" id="9766909at2"/>
<dbReference type="PANTHER" id="PTHR32282:SF27">
    <property type="entry name" value="PENICILLIN-BINDING PROTEIN 1A"/>
    <property type="match status" value="1"/>
</dbReference>
<evidence type="ECO:0000256" key="21">
    <source>
        <dbReference type="SAM" id="Phobius"/>
    </source>
</evidence>
<comment type="similarity">
    <text evidence="4">In the N-terminal section; belongs to the glycosyltransferase 51 family.</text>
</comment>
<dbReference type="Gene3D" id="3.40.710.10">
    <property type="entry name" value="DD-peptidase/beta-lactamase superfamily"/>
    <property type="match status" value="2"/>
</dbReference>
<feature type="region of interest" description="Disordered" evidence="20">
    <location>
        <begin position="763"/>
        <end position="785"/>
    </location>
</feature>
<keyword evidence="11" id="KW-0133">Cell shape</keyword>
<dbReference type="InterPro" id="IPR023346">
    <property type="entry name" value="Lysozyme-like_dom_sf"/>
</dbReference>
<dbReference type="GO" id="GO:0008955">
    <property type="term" value="F:peptidoglycan glycosyltransferase activity"/>
    <property type="evidence" value="ECO:0007669"/>
    <property type="project" value="UniProtKB-EC"/>
</dbReference>
<evidence type="ECO:0000256" key="19">
    <source>
        <dbReference type="ARBA" id="ARBA00060592"/>
    </source>
</evidence>
<dbReference type="GO" id="GO:0008658">
    <property type="term" value="F:penicillin binding"/>
    <property type="evidence" value="ECO:0007669"/>
    <property type="project" value="InterPro"/>
</dbReference>
<evidence type="ECO:0000259" key="22">
    <source>
        <dbReference type="Pfam" id="PF00905"/>
    </source>
</evidence>
<evidence type="ECO:0000256" key="14">
    <source>
        <dbReference type="ARBA" id="ARBA00023136"/>
    </source>
</evidence>
<keyword evidence="13 21" id="KW-1133">Transmembrane helix</keyword>
<feature type="transmembrane region" description="Helical" evidence="21">
    <location>
        <begin position="20"/>
        <end position="43"/>
    </location>
</feature>
<dbReference type="GO" id="GO:0006508">
    <property type="term" value="P:proteolysis"/>
    <property type="evidence" value="ECO:0007669"/>
    <property type="project" value="UniProtKB-KW"/>
</dbReference>
<evidence type="ECO:0000256" key="8">
    <source>
        <dbReference type="ARBA" id="ARBA00022679"/>
    </source>
</evidence>
<comment type="catalytic activity">
    <reaction evidence="18">
        <text>[GlcNAc-(1-&gt;4)-Mur2Ac(oyl-L-Ala-gamma-D-Glu-L-Lys-D-Ala-D-Ala)](n)-di-trans,octa-cis-undecaprenyl diphosphate + beta-D-GlcNAc-(1-&gt;4)-Mur2Ac(oyl-L-Ala-gamma-D-Glu-L-Lys-D-Ala-D-Ala)-di-trans,octa-cis-undecaprenyl diphosphate = [GlcNAc-(1-&gt;4)-Mur2Ac(oyl-L-Ala-gamma-D-Glu-L-Lys-D-Ala-D-Ala)](n+1)-di-trans,octa-cis-undecaprenyl diphosphate + di-trans,octa-cis-undecaprenyl diphosphate + H(+)</text>
        <dbReference type="Rhea" id="RHEA:23708"/>
        <dbReference type="Rhea" id="RHEA-COMP:9602"/>
        <dbReference type="Rhea" id="RHEA-COMP:9603"/>
        <dbReference type="ChEBI" id="CHEBI:15378"/>
        <dbReference type="ChEBI" id="CHEBI:58405"/>
        <dbReference type="ChEBI" id="CHEBI:60033"/>
        <dbReference type="ChEBI" id="CHEBI:78435"/>
        <dbReference type="EC" id="2.4.99.28"/>
    </reaction>
</comment>
<comment type="similarity">
    <text evidence="3">In the C-terminal section; belongs to the transpeptidase family.</text>
</comment>
<organism evidence="24 25">
    <name type="scientific">Thermodesulforhabdus norvegica</name>
    <dbReference type="NCBI Taxonomy" id="39841"/>
    <lineage>
        <taxon>Bacteria</taxon>
        <taxon>Pseudomonadati</taxon>
        <taxon>Thermodesulfobacteriota</taxon>
        <taxon>Syntrophobacteria</taxon>
        <taxon>Syntrophobacterales</taxon>
        <taxon>Thermodesulforhabdaceae</taxon>
        <taxon>Thermodesulforhabdus</taxon>
    </lineage>
</organism>
<keyword evidence="10" id="KW-0378">Hydrolase</keyword>
<keyword evidence="6" id="KW-0645">Protease</keyword>
<accession>A0A1I4SSZ9</accession>
<keyword evidence="8" id="KW-0808">Transferase</keyword>
<evidence type="ECO:0000256" key="6">
    <source>
        <dbReference type="ARBA" id="ARBA00022670"/>
    </source>
</evidence>
<dbReference type="FunFam" id="1.10.3810.10:FF:000003">
    <property type="entry name" value="Penicillin-binding protein 1a"/>
    <property type="match status" value="1"/>
</dbReference>
<comment type="subcellular location">
    <subcellularLocation>
        <location evidence="1">Membrane</location>
    </subcellularLocation>
</comment>
<dbReference type="GO" id="GO:0004180">
    <property type="term" value="F:carboxypeptidase activity"/>
    <property type="evidence" value="ECO:0007669"/>
    <property type="project" value="UniProtKB-KW"/>
</dbReference>
<dbReference type="GO" id="GO:0071555">
    <property type="term" value="P:cell wall organization"/>
    <property type="evidence" value="ECO:0007669"/>
    <property type="project" value="UniProtKB-KW"/>
</dbReference>
<evidence type="ECO:0000256" key="13">
    <source>
        <dbReference type="ARBA" id="ARBA00022989"/>
    </source>
</evidence>
<sequence>MNPICPVSGRKKPEGFVLPLLLWMLVTGCILVCALIAVFLAHIEKNLPSIDSLKNYRPPVVTTVYARDGSVIGEFNLERRYLVPFEQVPGHVKQAFLAAEDARFYEHPGVDIWSVVRAAVVNLKAGAIVQGGSTITQQVVKALLLSPERTWERKIREAILAYKIDKFLTKDQIFYIYLNQVYFGAGAYGVEAAARTYFDKHVRDLTVAEAALLAGLPKAPSKFNPFENMDAAKRRQHYVLKRMVEEGFISSEEAEKAIREPLNLSSKKHHYLPNYFTEEVRKYLLEKFGEKITYQGGLGIYTTMDPVAQKIAEAVLVEGLKTYDRRHGFRGPVATGLSEREYLENYASGTEEAGSDALLFARVRGADAKTETFFLQVGRKTKAWLPKPGWKWTGKSFSAMKKILTEGSVVEVKPLKKLAEDEWIVSLEQTPEVEGAIICADPRTGEVLCMVGGKDFRSSQFNRVTQMKRQPGSAFKPIVYAAAIDKGFTEASIVMDTPLVKPGSGPDDLWKPGNFDGKFLGPMILRDAVALSRNVVAVKVLNAVGVKTVIELARKLGISSELTPTLSLALGASGLSPWELAQAYAVFANGGEKRDFYLIERIVDSEGNTLFEHTPRSERILSPETAYIVTDLLRAVVQKGTGRYASRLGRPAAGKTGTTNEFRDAWFVGYTPDMLAAVWVGFDDFRRSLGRNETGGRVACPVWTHFMQKWYEATGSPPRDFPIPSDIVFAKVDLERGTRATPESTRIEFLPFKKDHLPPSADSLFLSSEPETPASEQSIYKTGLF</sequence>
<dbReference type="InterPro" id="IPR001460">
    <property type="entry name" value="PCN-bd_Tpept"/>
</dbReference>
<keyword evidence="12" id="KW-0573">Peptidoglycan synthesis</keyword>
<protein>
    <recommendedName>
        <fullName evidence="17">peptidoglycan glycosyltransferase</fullName>
        <ecNumber evidence="17">2.4.99.28</ecNumber>
    </recommendedName>
</protein>
<keyword evidence="15" id="KW-0511">Multifunctional enzyme</keyword>
<keyword evidence="9 21" id="KW-0812">Transmembrane</keyword>
<dbReference type="UniPathway" id="UPA00219"/>
<dbReference type="STRING" id="39841.SAMN05660836_01146"/>
<dbReference type="Gene3D" id="1.10.3810.10">
    <property type="entry name" value="Biosynthetic peptidoglycan transglycosylase-like"/>
    <property type="match status" value="1"/>
</dbReference>
<dbReference type="EC" id="2.4.99.28" evidence="17"/>
<comment type="pathway">
    <text evidence="2">Cell wall biogenesis; peptidoglycan biosynthesis.</text>
</comment>
<keyword evidence="16" id="KW-0961">Cell wall biogenesis/degradation</keyword>
<dbReference type="SUPFAM" id="SSF53955">
    <property type="entry name" value="Lysozyme-like"/>
    <property type="match status" value="1"/>
</dbReference>
<dbReference type="RefSeq" id="WP_093394140.1">
    <property type="nucleotide sequence ID" value="NZ_FOUU01000002.1"/>
</dbReference>
<evidence type="ECO:0000256" key="10">
    <source>
        <dbReference type="ARBA" id="ARBA00022801"/>
    </source>
</evidence>
<evidence type="ECO:0000256" key="5">
    <source>
        <dbReference type="ARBA" id="ARBA00022645"/>
    </source>
</evidence>
<reference evidence="25" key="1">
    <citation type="submission" date="2016-10" db="EMBL/GenBank/DDBJ databases">
        <authorList>
            <person name="Varghese N."/>
            <person name="Submissions S."/>
        </authorList>
    </citation>
    <scope>NUCLEOTIDE SEQUENCE [LARGE SCALE GENOMIC DNA]</scope>
    <source>
        <strain evidence="25">DSM 9990</strain>
    </source>
</reference>
<evidence type="ECO:0000256" key="15">
    <source>
        <dbReference type="ARBA" id="ARBA00023268"/>
    </source>
</evidence>